<dbReference type="InParanoid" id="H2Y166"/>
<dbReference type="GeneTree" id="ENSGT00660000097359"/>
<dbReference type="Proteomes" id="UP000008144">
    <property type="component" value="Unassembled WGS sequence"/>
</dbReference>
<dbReference type="OMA" id="CVRELIV"/>
<feature type="transmembrane region" description="Helical" evidence="1">
    <location>
        <begin position="61"/>
        <end position="84"/>
    </location>
</feature>
<dbReference type="Ensembl" id="ENSCINT00000033101.1">
    <property type="protein sequence ID" value="ENSCINP00000035650.1"/>
    <property type="gene ID" value="ENSCING00000021490.1"/>
</dbReference>
<protein>
    <submittedName>
        <fullName evidence="2">Uncharacterized LOC100175668</fullName>
    </submittedName>
</protein>
<reference evidence="3" key="1">
    <citation type="journal article" date="2002" name="Science">
        <title>The draft genome of Ciona intestinalis: insights into chordate and vertebrate origins.</title>
        <authorList>
            <person name="Dehal P."/>
            <person name="Satou Y."/>
            <person name="Campbell R.K."/>
            <person name="Chapman J."/>
            <person name="Degnan B."/>
            <person name="De Tomaso A."/>
            <person name="Davidson B."/>
            <person name="Di Gregorio A."/>
            <person name="Gelpke M."/>
            <person name="Goodstein D.M."/>
            <person name="Harafuji N."/>
            <person name="Hastings K.E."/>
            <person name="Ho I."/>
            <person name="Hotta K."/>
            <person name="Huang W."/>
            <person name="Kawashima T."/>
            <person name="Lemaire P."/>
            <person name="Martinez D."/>
            <person name="Meinertzhagen I.A."/>
            <person name="Necula S."/>
            <person name="Nonaka M."/>
            <person name="Putnam N."/>
            <person name="Rash S."/>
            <person name="Saiga H."/>
            <person name="Satake M."/>
            <person name="Terry A."/>
            <person name="Yamada L."/>
            <person name="Wang H.G."/>
            <person name="Awazu S."/>
            <person name="Azumi K."/>
            <person name="Boore J."/>
            <person name="Branno M."/>
            <person name="Chin-Bow S."/>
            <person name="DeSantis R."/>
            <person name="Doyle S."/>
            <person name="Francino P."/>
            <person name="Keys D.N."/>
            <person name="Haga S."/>
            <person name="Hayashi H."/>
            <person name="Hino K."/>
            <person name="Imai K.S."/>
            <person name="Inaba K."/>
            <person name="Kano S."/>
            <person name="Kobayashi K."/>
            <person name="Kobayashi M."/>
            <person name="Lee B.I."/>
            <person name="Makabe K.W."/>
            <person name="Manohar C."/>
            <person name="Matassi G."/>
            <person name="Medina M."/>
            <person name="Mochizuki Y."/>
            <person name="Mount S."/>
            <person name="Morishita T."/>
            <person name="Miura S."/>
            <person name="Nakayama A."/>
            <person name="Nishizaka S."/>
            <person name="Nomoto H."/>
            <person name="Ohta F."/>
            <person name="Oishi K."/>
            <person name="Rigoutsos I."/>
            <person name="Sano M."/>
            <person name="Sasaki A."/>
            <person name="Sasakura Y."/>
            <person name="Shoguchi E."/>
            <person name="Shin-i T."/>
            <person name="Spagnuolo A."/>
            <person name="Stainier D."/>
            <person name="Suzuki M.M."/>
            <person name="Tassy O."/>
            <person name="Takatori N."/>
            <person name="Tokuoka M."/>
            <person name="Yagi K."/>
            <person name="Yoshizaki F."/>
            <person name="Wada S."/>
            <person name="Zhang C."/>
            <person name="Hyatt P.D."/>
            <person name="Larimer F."/>
            <person name="Detter C."/>
            <person name="Doggett N."/>
            <person name="Glavina T."/>
            <person name="Hawkins T."/>
            <person name="Richardson P."/>
            <person name="Lucas S."/>
            <person name="Kohara Y."/>
            <person name="Levine M."/>
            <person name="Satoh N."/>
            <person name="Rokhsar D.S."/>
        </authorList>
    </citation>
    <scope>NUCLEOTIDE SEQUENCE [LARGE SCALE GENOMIC DNA]</scope>
</reference>
<dbReference type="HOGENOM" id="CLU_1414709_0_0_1"/>
<name>H2Y166_CIOIN</name>
<dbReference type="RefSeq" id="XP_009860930.1">
    <property type="nucleotide sequence ID" value="XM_009862628.2"/>
</dbReference>
<keyword evidence="1" id="KW-0472">Membrane</keyword>
<keyword evidence="1" id="KW-1133">Transmembrane helix</keyword>
<proteinExistence type="predicted"/>
<accession>A0A1W3JFV4</accession>
<evidence type="ECO:0000313" key="2">
    <source>
        <dbReference type="Ensembl" id="ENSCINP00000035650.1"/>
    </source>
</evidence>
<organism evidence="2 3">
    <name type="scientific">Ciona intestinalis</name>
    <name type="common">Transparent sea squirt</name>
    <name type="synonym">Ascidia intestinalis</name>
    <dbReference type="NCBI Taxonomy" id="7719"/>
    <lineage>
        <taxon>Eukaryota</taxon>
        <taxon>Metazoa</taxon>
        <taxon>Chordata</taxon>
        <taxon>Tunicata</taxon>
        <taxon>Ascidiacea</taxon>
        <taxon>Phlebobranchia</taxon>
        <taxon>Cionidae</taxon>
        <taxon>Ciona</taxon>
    </lineage>
</organism>
<keyword evidence="1" id="KW-0812">Transmembrane</keyword>
<gene>
    <name evidence="2" type="primary">LOC100175668</name>
</gene>
<evidence type="ECO:0000313" key="3">
    <source>
        <dbReference type="Proteomes" id="UP000008144"/>
    </source>
</evidence>
<accession>H2Y166</accession>
<sequence>MVFQVSSGFKTPNKDDAFSKEKLPENEMFPVAIDDTAQTPSAPPLYVEAQTRPCRKRRSTCNLFIVLGTLILLFLIGYTAWSWFSVHKYRREMKNPCMMDGYKKPFGLDNRPTTTPTTPTTTTLPTTTTTITLNGGQANLLQSSMNTLLTTCVRELIVDTTTGGFTIYDIDPTCLKNLMLDSFKVWFSNILG</sequence>
<reference evidence="2" key="3">
    <citation type="submission" date="2025-09" db="UniProtKB">
        <authorList>
            <consortium name="Ensembl"/>
        </authorList>
    </citation>
    <scope>IDENTIFICATION</scope>
</reference>
<dbReference type="KEGG" id="cin:100175668"/>
<reference evidence="2" key="2">
    <citation type="submission" date="2025-08" db="UniProtKB">
        <authorList>
            <consortium name="Ensembl"/>
        </authorList>
    </citation>
    <scope>IDENTIFICATION</scope>
</reference>
<evidence type="ECO:0000256" key="1">
    <source>
        <dbReference type="SAM" id="Phobius"/>
    </source>
</evidence>
<dbReference type="AlphaFoldDB" id="H2Y166"/>
<dbReference type="GeneID" id="100175668"/>
<keyword evidence="3" id="KW-1185">Reference proteome</keyword>